<dbReference type="InterPro" id="IPR012967">
    <property type="entry name" value="COMT_dimerisation"/>
</dbReference>
<dbReference type="InterPro" id="IPR001077">
    <property type="entry name" value="COMT_C"/>
</dbReference>
<dbReference type="InterPro" id="IPR036388">
    <property type="entry name" value="WH-like_DNA-bd_sf"/>
</dbReference>
<dbReference type="Proteomes" id="UP001054252">
    <property type="component" value="Unassembled WGS sequence"/>
</dbReference>
<dbReference type="InterPro" id="IPR029063">
    <property type="entry name" value="SAM-dependent_MTases_sf"/>
</dbReference>
<proteinExistence type="predicted"/>
<evidence type="ECO:0000313" key="8">
    <source>
        <dbReference type="EMBL" id="GKV23046.1"/>
    </source>
</evidence>
<dbReference type="Pfam" id="PF00891">
    <property type="entry name" value="Methyltransf_2"/>
    <property type="match status" value="1"/>
</dbReference>
<dbReference type="Gene3D" id="1.10.10.10">
    <property type="entry name" value="Winged helix-like DNA-binding domain superfamily/Winged helix DNA-binding domain"/>
    <property type="match status" value="1"/>
</dbReference>
<dbReference type="GO" id="GO:0046983">
    <property type="term" value="F:protein dimerization activity"/>
    <property type="evidence" value="ECO:0007669"/>
    <property type="project" value="InterPro"/>
</dbReference>
<dbReference type="PROSITE" id="PS51683">
    <property type="entry name" value="SAM_OMT_II"/>
    <property type="match status" value="2"/>
</dbReference>
<dbReference type="PANTHER" id="PTHR11746">
    <property type="entry name" value="O-METHYLTRANSFERASE"/>
    <property type="match status" value="1"/>
</dbReference>
<keyword evidence="9" id="KW-1185">Reference proteome</keyword>
<keyword evidence="1" id="KW-0489">Methyltransferase</keyword>
<feature type="domain" description="O-methyltransferase C-terminal" evidence="6">
    <location>
        <begin position="190"/>
        <end position="296"/>
    </location>
</feature>
<protein>
    <submittedName>
        <fullName evidence="8">Uncharacterized protein</fullName>
    </submittedName>
</protein>
<dbReference type="SUPFAM" id="SSF53335">
    <property type="entry name" value="S-adenosyl-L-methionine-dependent methyltransferases"/>
    <property type="match status" value="1"/>
</dbReference>
<evidence type="ECO:0000313" key="9">
    <source>
        <dbReference type="Proteomes" id="UP001054252"/>
    </source>
</evidence>
<accession>A0AAV5KEN8</accession>
<dbReference type="AlphaFoldDB" id="A0AAV5KEN8"/>
<reference evidence="8 9" key="1">
    <citation type="journal article" date="2021" name="Commun. Biol.">
        <title>The genome of Shorea leprosula (Dipterocarpaceae) highlights the ecological relevance of drought in aseasonal tropical rainforests.</title>
        <authorList>
            <person name="Ng K.K.S."/>
            <person name="Kobayashi M.J."/>
            <person name="Fawcett J.A."/>
            <person name="Hatakeyama M."/>
            <person name="Paape T."/>
            <person name="Ng C.H."/>
            <person name="Ang C.C."/>
            <person name="Tnah L.H."/>
            <person name="Lee C.T."/>
            <person name="Nishiyama T."/>
            <person name="Sese J."/>
            <person name="O'Brien M.J."/>
            <person name="Copetti D."/>
            <person name="Mohd Noor M.I."/>
            <person name="Ong R.C."/>
            <person name="Putra M."/>
            <person name="Sireger I.Z."/>
            <person name="Indrioko S."/>
            <person name="Kosugi Y."/>
            <person name="Izuno A."/>
            <person name="Isagi Y."/>
            <person name="Lee S.L."/>
            <person name="Shimizu K.K."/>
        </authorList>
    </citation>
    <scope>NUCLEOTIDE SEQUENCE [LARGE SCALE GENOMIC DNA]</scope>
    <source>
        <strain evidence="8">214</strain>
    </source>
</reference>
<dbReference type="Gene3D" id="3.40.50.150">
    <property type="entry name" value="Vaccinia Virus protein VP39"/>
    <property type="match status" value="2"/>
</dbReference>
<evidence type="ECO:0000256" key="1">
    <source>
        <dbReference type="ARBA" id="ARBA00022603"/>
    </source>
</evidence>
<feature type="active site" description="Proton acceptor" evidence="4">
    <location>
        <position position="220"/>
    </location>
</feature>
<evidence type="ECO:0000256" key="2">
    <source>
        <dbReference type="ARBA" id="ARBA00022679"/>
    </source>
</evidence>
<evidence type="ECO:0000256" key="3">
    <source>
        <dbReference type="ARBA" id="ARBA00022691"/>
    </source>
</evidence>
<evidence type="ECO:0000259" key="7">
    <source>
        <dbReference type="Pfam" id="PF08100"/>
    </source>
</evidence>
<dbReference type="FunFam" id="1.10.10.10:FF:000357">
    <property type="entry name" value="Caffeic acid 3-O-methyltransferase"/>
    <property type="match status" value="1"/>
</dbReference>
<dbReference type="GO" id="GO:0008171">
    <property type="term" value="F:O-methyltransferase activity"/>
    <property type="evidence" value="ECO:0007669"/>
    <property type="project" value="InterPro"/>
</dbReference>
<comment type="caution">
    <text evidence="8">The sequence shown here is derived from an EMBL/GenBank/DDBJ whole genome shotgun (WGS) entry which is preliminary data.</text>
</comment>
<dbReference type="EMBL" id="BPVZ01000062">
    <property type="protein sequence ID" value="GKV23046.1"/>
    <property type="molecule type" value="Genomic_DNA"/>
</dbReference>
<evidence type="ECO:0000256" key="4">
    <source>
        <dbReference type="PIRSR" id="PIRSR005739-1"/>
    </source>
</evidence>
<dbReference type="Pfam" id="PF08100">
    <property type="entry name" value="Dimerisation"/>
    <property type="match status" value="1"/>
</dbReference>
<feature type="region of interest" description="Disordered" evidence="5">
    <location>
        <begin position="1"/>
        <end position="21"/>
    </location>
</feature>
<organism evidence="8 9">
    <name type="scientific">Rubroshorea leprosula</name>
    <dbReference type="NCBI Taxonomy" id="152421"/>
    <lineage>
        <taxon>Eukaryota</taxon>
        <taxon>Viridiplantae</taxon>
        <taxon>Streptophyta</taxon>
        <taxon>Embryophyta</taxon>
        <taxon>Tracheophyta</taxon>
        <taxon>Spermatophyta</taxon>
        <taxon>Magnoliopsida</taxon>
        <taxon>eudicotyledons</taxon>
        <taxon>Gunneridae</taxon>
        <taxon>Pentapetalae</taxon>
        <taxon>rosids</taxon>
        <taxon>malvids</taxon>
        <taxon>Malvales</taxon>
        <taxon>Dipterocarpaceae</taxon>
        <taxon>Rubroshorea</taxon>
    </lineage>
</organism>
<gene>
    <name evidence="8" type="ORF">SLEP1_g32831</name>
</gene>
<name>A0AAV5KEN8_9ROSI</name>
<keyword evidence="3" id="KW-0949">S-adenosyl-L-methionine</keyword>
<evidence type="ECO:0000259" key="6">
    <source>
        <dbReference type="Pfam" id="PF00891"/>
    </source>
</evidence>
<dbReference type="PIRSF" id="PIRSF005739">
    <property type="entry name" value="O-mtase"/>
    <property type="match status" value="1"/>
</dbReference>
<dbReference type="SUPFAM" id="SSF46785">
    <property type="entry name" value="Winged helix' DNA-binding domain"/>
    <property type="match status" value="1"/>
</dbReference>
<evidence type="ECO:0000256" key="5">
    <source>
        <dbReference type="SAM" id="MobiDB-lite"/>
    </source>
</evidence>
<dbReference type="InterPro" id="IPR036390">
    <property type="entry name" value="WH_DNA-bd_sf"/>
</dbReference>
<feature type="domain" description="O-methyltransferase dimerisation" evidence="7">
    <location>
        <begin position="29"/>
        <end position="118"/>
    </location>
</feature>
<dbReference type="GO" id="GO:0032259">
    <property type="term" value="P:methylation"/>
    <property type="evidence" value="ECO:0007669"/>
    <property type="project" value="UniProtKB-KW"/>
</dbReference>
<dbReference type="InterPro" id="IPR016461">
    <property type="entry name" value="COMT-like"/>
</dbReference>
<sequence>MDSSTLAAETQLGFRQEQEDDEGSFSHAMHLAMGIVLPMAMQAAVELGVLDIIARAGPGAKLSTSEIASQMPTSKNRDVPLVLDRLLRLLTSHRVLVSSINGGERFYGLASVAKYFVPDEDGVSLGPFLALLNDKVYMQSWPELKSVVLEGGIPFNKIYGMHIFEYLKVDPRFGQVFNKAMIKPHNHCHEEDLGGVEQVGGDMFESIPQGEVIFMKWTIHYWADEECLRLLKNCHQPIPKNGKVIVMDAVLTVEADASTAAKDTCHMDVALMAQNYKGKERTQEEFMALATGAEFSGIRFECLVCNFSVMEFYK</sequence>
<keyword evidence="2" id="KW-0808">Transferase</keyword>